<evidence type="ECO:0000313" key="2">
    <source>
        <dbReference type="Proteomes" id="UP000248961"/>
    </source>
</evidence>
<proteinExistence type="predicted"/>
<dbReference type="GeneID" id="37196407"/>
<feature type="non-terminal residue" evidence="1">
    <location>
        <position position="1"/>
    </location>
</feature>
<dbReference type="Pfam" id="PF20174">
    <property type="entry name" value="DUF6540"/>
    <property type="match status" value="1"/>
</dbReference>
<dbReference type="AlphaFoldDB" id="A0A395HLC3"/>
<dbReference type="RefSeq" id="XP_025547179.1">
    <property type="nucleotide sequence ID" value="XM_025692118.1"/>
</dbReference>
<dbReference type="OrthoDB" id="3016366at2759"/>
<sequence>LPTQPNNLYLLLLDRGSISTFHWTLYLATSPTHGTIFLINGPGSSVWEFESKTNEEATRAGRLLVALELGHVDPALHAALADCLARIPIEYSARFREAMTCRVWIKEALFALDDEGYVLLGSSVEGVEENARNRAMRNRVHGRVTVCRLDDGGF</sequence>
<dbReference type="Proteomes" id="UP000248961">
    <property type="component" value="Unassembled WGS sequence"/>
</dbReference>
<name>A0A395HLC3_ASPHC</name>
<protein>
    <submittedName>
        <fullName evidence="1">Uncharacterized protein</fullName>
    </submittedName>
</protein>
<organism evidence="1 2">
    <name type="scientific">Aspergillus homomorphus (strain CBS 101889)</name>
    <dbReference type="NCBI Taxonomy" id="1450537"/>
    <lineage>
        <taxon>Eukaryota</taxon>
        <taxon>Fungi</taxon>
        <taxon>Dikarya</taxon>
        <taxon>Ascomycota</taxon>
        <taxon>Pezizomycotina</taxon>
        <taxon>Eurotiomycetes</taxon>
        <taxon>Eurotiomycetidae</taxon>
        <taxon>Eurotiales</taxon>
        <taxon>Aspergillaceae</taxon>
        <taxon>Aspergillus</taxon>
        <taxon>Aspergillus subgen. Circumdati</taxon>
    </lineage>
</organism>
<dbReference type="VEuPathDB" id="FungiDB:BO97DRAFT_355050"/>
<evidence type="ECO:0000313" key="1">
    <source>
        <dbReference type="EMBL" id="RAL08025.1"/>
    </source>
</evidence>
<keyword evidence="2" id="KW-1185">Reference proteome</keyword>
<reference evidence="1 2" key="1">
    <citation type="submission" date="2018-02" db="EMBL/GenBank/DDBJ databases">
        <title>The genomes of Aspergillus section Nigri reveals drivers in fungal speciation.</title>
        <authorList>
            <consortium name="DOE Joint Genome Institute"/>
            <person name="Vesth T.C."/>
            <person name="Nybo J."/>
            <person name="Theobald S."/>
            <person name="Brandl J."/>
            <person name="Frisvad J.C."/>
            <person name="Nielsen K.F."/>
            <person name="Lyhne E.K."/>
            <person name="Kogle M.E."/>
            <person name="Kuo A."/>
            <person name="Riley R."/>
            <person name="Clum A."/>
            <person name="Nolan M."/>
            <person name="Lipzen A."/>
            <person name="Salamov A."/>
            <person name="Henrissat B."/>
            <person name="Wiebenga A."/>
            <person name="De vries R.P."/>
            <person name="Grigoriev I.V."/>
            <person name="Mortensen U.H."/>
            <person name="Andersen M.R."/>
            <person name="Baker S.E."/>
        </authorList>
    </citation>
    <scope>NUCLEOTIDE SEQUENCE [LARGE SCALE GENOMIC DNA]</scope>
    <source>
        <strain evidence="1 2">CBS 101889</strain>
    </source>
</reference>
<dbReference type="InterPro" id="IPR046670">
    <property type="entry name" value="DUF6540"/>
</dbReference>
<dbReference type="EMBL" id="KZ824320">
    <property type="protein sequence ID" value="RAL08025.1"/>
    <property type="molecule type" value="Genomic_DNA"/>
</dbReference>
<accession>A0A395HLC3</accession>
<gene>
    <name evidence="1" type="ORF">BO97DRAFT_355050</name>
</gene>